<reference evidence="1 2" key="2">
    <citation type="submission" date="2017-10" db="EMBL/GenBank/DDBJ databases">
        <title>Genome analyses suggest a sexual origin of heterokaryosis in a supposedly ancient asexual fungus.</title>
        <authorList>
            <person name="Corradi N."/>
            <person name="Sedzielewska K."/>
            <person name="Noel J."/>
            <person name="Charron P."/>
            <person name="Farinelli L."/>
            <person name="Marton T."/>
            <person name="Kruger M."/>
            <person name="Pelin A."/>
            <person name="Brachmann A."/>
            <person name="Corradi N."/>
        </authorList>
    </citation>
    <scope>NUCLEOTIDE SEQUENCE [LARGE SCALE GENOMIC DNA]</scope>
    <source>
        <strain evidence="1 2">A1</strain>
    </source>
</reference>
<dbReference type="VEuPathDB" id="FungiDB:FUN_001187"/>
<dbReference type="AlphaFoldDB" id="A0A2N0QZ10"/>
<comment type="caution">
    <text evidence="1">The sequence shown here is derived from an EMBL/GenBank/DDBJ whole genome shotgun (WGS) entry which is preliminary data.</text>
</comment>
<dbReference type="InterPro" id="IPR015915">
    <property type="entry name" value="Kelch-typ_b-propeller"/>
</dbReference>
<dbReference type="Gene3D" id="2.120.10.80">
    <property type="entry name" value="Kelch-type beta propeller"/>
    <property type="match status" value="1"/>
</dbReference>
<protein>
    <recommendedName>
        <fullName evidence="3">Galactose oxidase</fullName>
    </recommendedName>
</protein>
<accession>A0A2N0QZ10</accession>
<proteinExistence type="predicted"/>
<evidence type="ECO:0000313" key="1">
    <source>
        <dbReference type="EMBL" id="PKC56288.1"/>
    </source>
</evidence>
<sequence length="179" mass="20317">MKLFNRLIRILEIIFYLISFQINVINCQQYVPKKRAFNTVTLVGKKIFFLGGFTESPKSSFINDFFTLDVSNSFNQSEEFPFEDLSKLSTNVLIPGHNRATTSVANDTFFLFGGHMGNYSDYASKILLMATSSCGAKEIKHKPIKYYNVMDTFDTINKVWLSINFDGTASAPTKDVSRN</sequence>
<evidence type="ECO:0000313" key="2">
    <source>
        <dbReference type="Proteomes" id="UP000232688"/>
    </source>
</evidence>
<dbReference type="Proteomes" id="UP000232688">
    <property type="component" value="Unassembled WGS sequence"/>
</dbReference>
<reference evidence="1 2" key="1">
    <citation type="submission" date="2017-10" db="EMBL/GenBank/DDBJ databases">
        <title>Extensive intraspecific genome diversity in a model arbuscular mycorrhizal fungus.</title>
        <authorList>
            <person name="Chen E.C.H."/>
            <person name="Morin E."/>
            <person name="Baudet D."/>
            <person name="Noel J."/>
            <person name="Ndikumana S."/>
            <person name="Charron P."/>
            <person name="St-Onge C."/>
            <person name="Giorgi J."/>
            <person name="Grigoriev I.V."/>
            <person name="Roux C."/>
            <person name="Martin F.M."/>
            <person name="Corradi N."/>
        </authorList>
    </citation>
    <scope>NUCLEOTIDE SEQUENCE [LARGE SCALE GENOMIC DNA]</scope>
    <source>
        <strain evidence="1 2">A1</strain>
    </source>
</reference>
<name>A0A2N0QZ10_9GLOM</name>
<dbReference type="EMBL" id="LLXH01002200">
    <property type="protein sequence ID" value="PKC56288.1"/>
    <property type="molecule type" value="Genomic_DNA"/>
</dbReference>
<gene>
    <name evidence="1" type="ORF">RhiirA1_474210</name>
</gene>
<dbReference type="VEuPathDB" id="FungiDB:RhiirA1_474210"/>
<dbReference type="SUPFAM" id="SSF117281">
    <property type="entry name" value="Kelch motif"/>
    <property type="match status" value="1"/>
</dbReference>
<dbReference type="VEuPathDB" id="FungiDB:RhiirFUN_026833"/>
<organism evidence="1 2">
    <name type="scientific">Rhizophagus irregularis</name>
    <dbReference type="NCBI Taxonomy" id="588596"/>
    <lineage>
        <taxon>Eukaryota</taxon>
        <taxon>Fungi</taxon>
        <taxon>Fungi incertae sedis</taxon>
        <taxon>Mucoromycota</taxon>
        <taxon>Glomeromycotina</taxon>
        <taxon>Glomeromycetes</taxon>
        <taxon>Glomerales</taxon>
        <taxon>Glomeraceae</taxon>
        <taxon>Rhizophagus</taxon>
    </lineage>
</organism>
<evidence type="ECO:0008006" key="3">
    <source>
        <dbReference type="Google" id="ProtNLM"/>
    </source>
</evidence>